<dbReference type="InterPro" id="IPR011029">
    <property type="entry name" value="DEATH-like_dom_sf"/>
</dbReference>
<keyword evidence="9" id="KW-0007">Acetylation</keyword>
<comment type="caution">
    <text evidence="20">The sequence shown here is derived from an EMBL/GenBank/DDBJ whole genome shotgun (WGS) entry which is preliminary data.</text>
</comment>
<evidence type="ECO:0000256" key="15">
    <source>
        <dbReference type="PIRSR" id="PIRSR619502-1"/>
    </source>
</evidence>
<feature type="active site" evidence="15">
    <location>
        <position position="449"/>
    </location>
</feature>
<evidence type="ECO:0000256" key="6">
    <source>
        <dbReference type="ARBA" id="ARBA00022703"/>
    </source>
</evidence>
<evidence type="ECO:0000256" key="2">
    <source>
        <dbReference type="ARBA" id="ARBA00004496"/>
    </source>
</evidence>
<dbReference type="InterPro" id="IPR001611">
    <property type="entry name" value="Leu-rich_rpt"/>
</dbReference>
<dbReference type="Pfam" id="PF00791">
    <property type="entry name" value="ZU5"/>
    <property type="match status" value="2"/>
</dbReference>
<feature type="active site" evidence="15">
    <location>
        <position position="591"/>
    </location>
</feature>
<dbReference type="SMART" id="SM00005">
    <property type="entry name" value="DEATH"/>
    <property type="match status" value="1"/>
</dbReference>
<evidence type="ECO:0000256" key="7">
    <source>
        <dbReference type="ARBA" id="ARBA00022737"/>
    </source>
</evidence>
<dbReference type="InterPro" id="IPR000488">
    <property type="entry name" value="Death_dom"/>
</dbReference>
<evidence type="ECO:0000256" key="11">
    <source>
        <dbReference type="ARBA" id="ARBA00056062"/>
    </source>
</evidence>
<dbReference type="SMART" id="SM00369">
    <property type="entry name" value="LRR_TYP"/>
    <property type="match status" value="7"/>
</dbReference>
<sequence>MAAEAEGLEPETAAVEDAAGDATDAVDARLGAPPLLVGSRLSLDLYPRGCHRLLHLCAQQVRQLLEVEFLQLSGHEDPQLLQATLARLPWSLPRLRSLVLKGGQHRDALGACLRGSLATLPASLSGLAHLAHLDLSFNSLETLPACVPQLCGLDALLLSHNCLSELPEALGALAALTFLAATHNRLQTLPAALGSLSSLQRLDLSENLLDALPPEIGGLSSLAELNLASNRLQGLPASLAGLRSLRLLVLHSNLLASVPAGLARLPLLARLDLRDNQLRDVPPELLNAPFVRLQGNPLGGPSPGPHSPPGTPVVPEMPRLLLTSDLDSFAVTPLGCSVTLACGVRLQFPVGATATPVTIRYRLWLPEPRLVPLGPHDSLLSGVLELQPHGVAFQKDVGLWLLFVPPRARRCREVVVRTLSDNSWSDLETHLEEEAPKRLWARCQVPHFSWFLVVSRPVSDACLVPPEGTLLCSSGHPGVKVTFPPGATEEPRHARMQVVRVGSRELPALLGEPEAAASPLLYLSQSGPPSFLRPVTVQLPLPPGVTGLSLDRSHLHLLYRAPPAATWDDITAQVALELTHLYARFQVTHFSWSVPPPSASLVPHPCPGLCTPLTPSLPRYWLWYTTKTCVGGLARKAWERLRLHRVSLIALQRRRDPEQVLLQCLPRNKVDSTLRRLLERYRGPEPSDTVEMFEGEKFFAAFERGINVDADRPDCVEGRVCFVFYSHLKNLKEVYVTTTLDRRAQAVRGQVGQRGRAPRAAWAEARALKPTSSHPQVSFYRGEVPEEVPEEAEAARQKRGADAPWMATLPLKLPRLRGSKGPGQGAGLSLAPLNLGDAETGFLTQSNLLNVAGRLGPDWPAVALHLGLPYRELQRIRHEFRDDLDGQIRHMLFSWAERQAGQPGAVGLLVEALEQSDRRDVAEEVRAVLELGRRKYQEGIQRTSLAPGDLGPPGSSASRSPEPAQT</sequence>
<comment type="subcellular location">
    <subcellularLocation>
        <location evidence="2">Cytoplasm</location>
    </subcellularLocation>
    <subcellularLocation>
        <location evidence="1">Nucleus</location>
    </subcellularLocation>
</comment>
<organism evidence="20 21">
    <name type="scientific">Sousa chinensis</name>
    <name type="common">Indo-pacific humpbacked dolphin</name>
    <name type="synonym">Steno chinensis</name>
    <dbReference type="NCBI Taxonomy" id="103600"/>
    <lineage>
        <taxon>Eukaryota</taxon>
        <taxon>Metazoa</taxon>
        <taxon>Chordata</taxon>
        <taxon>Craniata</taxon>
        <taxon>Vertebrata</taxon>
        <taxon>Euteleostomi</taxon>
        <taxon>Mammalia</taxon>
        <taxon>Eutheria</taxon>
        <taxon>Laurasiatheria</taxon>
        <taxon>Artiodactyla</taxon>
        <taxon>Whippomorpha</taxon>
        <taxon>Cetacea</taxon>
        <taxon>Odontoceti</taxon>
        <taxon>Delphinidae</taxon>
        <taxon>Sousa</taxon>
    </lineage>
</organism>
<dbReference type="PROSITE" id="PS50017">
    <property type="entry name" value="DEATH_DOMAIN"/>
    <property type="match status" value="1"/>
</dbReference>
<dbReference type="GO" id="GO:0007165">
    <property type="term" value="P:signal transduction"/>
    <property type="evidence" value="ECO:0007669"/>
    <property type="project" value="InterPro"/>
</dbReference>
<dbReference type="SMART" id="SM00218">
    <property type="entry name" value="ZU5"/>
    <property type="match status" value="1"/>
</dbReference>
<evidence type="ECO:0000256" key="14">
    <source>
        <dbReference type="ARBA" id="ARBA00076633"/>
    </source>
</evidence>
<dbReference type="InterPro" id="IPR003591">
    <property type="entry name" value="Leu-rich_rpt_typical-subtyp"/>
</dbReference>
<dbReference type="GO" id="GO:0005634">
    <property type="term" value="C:nucleus"/>
    <property type="evidence" value="ECO:0007669"/>
    <property type="project" value="UniProtKB-SubCell"/>
</dbReference>
<feature type="region of interest" description="Disordered" evidence="17">
    <location>
        <begin position="940"/>
        <end position="966"/>
    </location>
</feature>
<reference evidence="20 21" key="1">
    <citation type="journal article" date="2018" name="Genomics">
        <title>Molecular footprints of inshore aquatic adaptation in Indo-Pacific humpback dolphin (Sousa chinensis).</title>
        <authorList>
            <person name="Ming Y."/>
            <person name="Jian J."/>
            <person name="Yu F."/>
            <person name="Yu X."/>
            <person name="Wang J."/>
            <person name="Liu W."/>
        </authorList>
    </citation>
    <scope>NUCLEOTIDE SEQUENCE [LARGE SCALE GENOMIC DNA]</scope>
    <source>
        <strain evidence="20">MY-2018</strain>
        <tissue evidence="20">Skin</tissue>
    </source>
</reference>
<dbReference type="InterPro" id="IPR000906">
    <property type="entry name" value="ZU5_dom"/>
</dbReference>
<evidence type="ECO:0000259" key="18">
    <source>
        <dbReference type="PROSITE" id="PS50017"/>
    </source>
</evidence>
<accession>A0A484GLD0</accession>
<feature type="site" description="Cleavage; by autolysis" evidence="16">
    <location>
        <begin position="448"/>
        <end position="449"/>
    </location>
</feature>
<dbReference type="InterPro" id="IPR050216">
    <property type="entry name" value="LRR_domain-containing"/>
</dbReference>
<name>A0A484GLD0_SOUCH</name>
<dbReference type="GO" id="GO:0006915">
    <property type="term" value="P:apoptotic process"/>
    <property type="evidence" value="ECO:0007669"/>
    <property type="project" value="UniProtKB-KW"/>
</dbReference>
<feature type="compositionally biased region" description="Low complexity" evidence="17">
    <location>
        <begin position="11"/>
        <end position="20"/>
    </location>
</feature>
<dbReference type="FunFam" id="2.60.220.30:FF:000010">
    <property type="entry name" value="p53-induced death domain-containing protein 1 isoform X2"/>
    <property type="match status" value="1"/>
</dbReference>
<feature type="region of interest" description="Disordered" evidence="17">
    <location>
        <begin position="1"/>
        <end position="20"/>
    </location>
</feature>
<evidence type="ECO:0000313" key="20">
    <source>
        <dbReference type="EMBL" id="TEA36500.1"/>
    </source>
</evidence>
<dbReference type="InterPro" id="IPR019502">
    <property type="entry name" value="Peptidase_S68_pidd"/>
</dbReference>
<dbReference type="GO" id="GO:0016787">
    <property type="term" value="F:hydrolase activity"/>
    <property type="evidence" value="ECO:0007669"/>
    <property type="project" value="UniProtKB-KW"/>
</dbReference>
<comment type="function">
    <text evidence="11">Component of the DNA damage/stress response pathway that functions downstream of p53/TP53 and can either promote cell survival or apoptosis. Associated with CRADD and the CASP2 caspase, it forms the PIDDosome a complex that activates CASP2 and triggers apoptosis. Associated with IKBKG and RIPK1, it enhances sumoylation and ubiquitination of IKBKG which is important for activation of the transcription factor NF-kappa-B.</text>
</comment>
<keyword evidence="6" id="KW-0053">Apoptosis</keyword>
<dbReference type="Gene3D" id="3.80.10.10">
    <property type="entry name" value="Ribonuclease Inhibitor"/>
    <property type="match status" value="1"/>
</dbReference>
<keyword evidence="8" id="KW-0378">Hydrolase</keyword>
<keyword evidence="7" id="KW-0677">Repeat</keyword>
<feature type="domain" description="ZU5" evidence="19">
    <location>
        <begin position="458"/>
        <end position="590"/>
    </location>
</feature>
<dbReference type="CDD" id="cd08779">
    <property type="entry name" value="Death_PIDD"/>
    <property type="match status" value="1"/>
</dbReference>
<dbReference type="Pfam" id="PF10461">
    <property type="entry name" value="Peptidase_S68"/>
    <property type="match status" value="1"/>
</dbReference>
<dbReference type="PANTHER" id="PTHR48051:SF39">
    <property type="entry name" value="P53-INDUCED DEATH DOMAIN PROTEIN 1"/>
    <property type="match status" value="1"/>
</dbReference>
<dbReference type="InterPro" id="IPR032675">
    <property type="entry name" value="LRR_dom_sf"/>
</dbReference>
<dbReference type="Pfam" id="PF00531">
    <property type="entry name" value="Death"/>
    <property type="match status" value="1"/>
</dbReference>
<evidence type="ECO:0000256" key="16">
    <source>
        <dbReference type="PIRSR" id="PIRSR619502-2"/>
    </source>
</evidence>
<feature type="active site" evidence="15">
    <location>
        <position position="589"/>
    </location>
</feature>
<dbReference type="Gene3D" id="1.10.533.10">
    <property type="entry name" value="Death Domain, Fas"/>
    <property type="match status" value="1"/>
</dbReference>
<evidence type="ECO:0000256" key="12">
    <source>
        <dbReference type="ARBA" id="ARBA00063478"/>
    </source>
</evidence>
<dbReference type="SMART" id="SM00364">
    <property type="entry name" value="LRR_BAC"/>
    <property type="match status" value="6"/>
</dbReference>
<keyword evidence="10" id="KW-0539">Nucleus</keyword>
<feature type="compositionally biased region" description="Polar residues" evidence="17">
    <location>
        <begin position="955"/>
        <end position="966"/>
    </location>
</feature>
<feature type="domain" description="ZU5" evidence="19">
    <location>
        <begin position="325"/>
        <end position="457"/>
    </location>
</feature>
<dbReference type="FunFam" id="1.10.533.10:FF:000033">
    <property type="entry name" value="p53-induced death domain-containing protein 1 isoform X1"/>
    <property type="match status" value="1"/>
</dbReference>
<evidence type="ECO:0000256" key="5">
    <source>
        <dbReference type="ARBA" id="ARBA00022614"/>
    </source>
</evidence>
<protein>
    <recommendedName>
        <fullName evidence="13">p53-induced death domain-containing protein 1</fullName>
    </recommendedName>
    <alternativeName>
        <fullName evidence="14">Leucine-rich repeat and death domain-containing protein</fullName>
    </alternativeName>
</protein>
<feature type="active site" evidence="15">
    <location>
        <position position="447"/>
    </location>
</feature>
<dbReference type="Gene3D" id="2.60.220.30">
    <property type="match status" value="2"/>
</dbReference>
<proteinExistence type="predicted"/>
<dbReference type="AlphaFoldDB" id="A0A484GLD0"/>
<evidence type="ECO:0000256" key="4">
    <source>
        <dbReference type="ARBA" id="ARBA00022553"/>
    </source>
</evidence>
<gene>
    <name evidence="20" type="ORF">DBR06_SOUSAS35410016</name>
</gene>
<keyword evidence="4" id="KW-0597">Phosphoprotein</keyword>
<evidence type="ECO:0000256" key="9">
    <source>
        <dbReference type="ARBA" id="ARBA00022990"/>
    </source>
</evidence>
<feature type="domain" description="Death" evidence="18">
    <location>
        <begin position="844"/>
        <end position="929"/>
    </location>
</feature>
<dbReference type="PROSITE" id="PS51145">
    <property type="entry name" value="ZU5"/>
    <property type="match status" value="2"/>
</dbReference>
<dbReference type="Pfam" id="PF13855">
    <property type="entry name" value="LRR_8"/>
    <property type="match status" value="2"/>
</dbReference>
<evidence type="ECO:0000256" key="1">
    <source>
        <dbReference type="ARBA" id="ARBA00004123"/>
    </source>
</evidence>
<evidence type="ECO:0000256" key="13">
    <source>
        <dbReference type="ARBA" id="ARBA00070647"/>
    </source>
</evidence>
<keyword evidence="5" id="KW-0433">Leucine-rich repeat</keyword>
<dbReference type="EMBL" id="QWLN02006062">
    <property type="protein sequence ID" value="TEA36500.1"/>
    <property type="molecule type" value="Genomic_DNA"/>
</dbReference>
<dbReference type="SUPFAM" id="SSF52058">
    <property type="entry name" value="L domain-like"/>
    <property type="match status" value="1"/>
</dbReference>
<dbReference type="SUPFAM" id="SSF47986">
    <property type="entry name" value="DEATH domain"/>
    <property type="match status" value="1"/>
</dbReference>
<dbReference type="GO" id="GO:0005737">
    <property type="term" value="C:cytoplasm"/>
    <property type="evidence" value="ECO:0007669"/>
    <property type="project" value="UniProtKB-SubCell"/>
</dbReference>
<evidence type="ECO:0000256" key="10">
    <source>
        <dbReference type="ARBA" id="ARBA00023242"/>
    </source>
</evidence>
<feature type="site" description="Cleavage; by autolysis" evidence="16">
    <location>
        <begin position="590"/>
        <end position="591"/>
    </location>
</feature>
<evidence type="ECO:0000256" key="3">
    <source>
        <dbReference type="ARBA" id="ARBA00022490"/>
    </source>
</evidence>
<dbReference type="PANTHER" id="PTHR48051">
    <property type="match status" value="1"/>
</dbReference>
<keyword evidence="3" id="KW-0963">Cytoplasm</keyword>
<evidence type="ECO:0000256" key="8">
    <source>
        <dbReference type="ARBA" id="ARBA00022801"/>
    </source>
</evidence>
<evidence type="ECO:0000259" key="19">
    <source>
        <dbReference type="PROSITE" id="PS51145"/>
    </source>
</evidence>
<dbReference type="FunFam" id="3.80.10.10:FF:000817">
    <property type="entry name" value="P53-induced death domain protein 1"/>
    <property type="match status" value="1"/>
</dbReference>
<evidence type="ECO:0000313" key="21">
    <source>
        <dbReference type="Proteomes" id="UP000295264"/>
    </source>
</evidence>
<evidence type="ECO:0000256" key="17">
    <source>
        <dbReference type="SAM" id="MobiDB-lite"/>
    </source>
</evidence>
<keyword evidence="21" id="KW-1185">Reference proteome</keyword>
<dbReference type="GO" id="GO:0006974">
    <property type="term" value="P:DNA damage response"/>
    <property type="evidence" value="ECO:0007669"/>
    <property type="project" value="InterPro"/>
</dbReference>
<dbReference type="Proteomes" id="UP000295264">
    <property type="component" value="Unassembled WGS sequence"/>
</dbReference>
<dbReference type="FunFam" id="2.60.220.30:FF:000011">
    <property type="entry name" value="P53-induced death domain protein 1"/>
    <property type="match status" value="1"/>
</dbReference>
<comment type="subunit">
    <text evidence="12">Forms a complex named the PIDDosome with CASP2 and CRADD. Forms a complex with IKBKG and RIPK1. Interacts with FADD and MADD.</text>
</comment>